<keyword evidence="2 3" id="KW-0802">TPR repeat</keyword>
<accession>A0A9X0HKF4</accession>
<dbReference type="InterPro" id="IPR011990">
    <property type="entry name" value="TPR-like_helical_dom_sf"/>
</dbReference>
<reference evidence="4 5" key="1">
    <citation type="submission" date="2015-11" db="EMBL/GenBank/DDBJ databases">
        <title>Solirubrum puertoriconensis gen. nov. an environmental bacteria isolated in Puerto Rico.</title>
        <authorList>
            <person name="Cuebas-Irizarry M.F."/>
            <person name="Montalvo-Rodriguez R."/>
        </authorList>
    </citation>
    <scope>NUCLEOTIDE SEQUENCE [LARGE SCALE GENOMIC DNA]</scope>
    <source>
        <strain evidence="4 5">MC1A</strain>
    </source>
</reference>
<evidence type="ECO:0000313" key="5">
    <source>
        <dbReference type="Proteomes" id="UP000054223"/>
    </source>
</evidence>
<gene>
    <name evidence="4" type="ORF">ASU33_14590</name>
</gene>
<name>A0A9X0HKF4_SOLP1</name>
<dbReference type="Pfam" id="PF13432">
    <property type="entry name" value="TPR_16"/>
    <property type="match status" value="2"/>
</dbReference>
<evidence type="ECO:0008006" key="6">
    <source>
        <dbReference type="Google" id="ProtNLM"/>
    </source>
</evidence>
<dbReference type="PANTHER" id="PTHR44858:SF1">
    <property type="entry name" value="UDP-N-ACETYLGLUCOSAMINE--PEPTIDE N-ACETYLGLUCOSAMINYLTRANSFERASE SPINDLY-RELATED"/>
    <property type="match status" value="1"/>
</dbReference>
<keyword evidence="1" id="KW-0677">Repeat</keyword>
<keyword evidence="5" id="KW-1185">Reference proteome</keyword>
<evidence type="ECO:0000256" key="2">
    <source>
        <dbReference type="ARBA" id="ARBA00022803"/>
    </source>
</evidence>
<dbReference type="AlphaFoldDB" id="A0A9X0HKF4"/>
<evidence type="ECO:0000313" key="4">
    <source>
        <dbReference type="EMBL" id="KUG07561.1"/>
    </source>
</evidence>
<evidence type="ECO:0000256" key="1">
    <source>
        <dbReference type="ARBA" id="ARBA00022737"/>
    </source>
</evidence>
<sequence length="326" mass="36572">MRWNVTPNYLLRFTLSRLLVLMIGLGLALPAAAQRFSNPLSAVKPALQRKLIKEEYAEALPELNRLLQTDSLNPNYLYLRAECRMFFKEHEAALLDYNKAERFAPNDGLLLASRGAAYMQLRRFPEALTDLNQAATTHPRQPLVFLCRGVCRLYTNDLPGALLDLNKAVEFGPNEDEVWTYRCIVQMVAGRYTEAKFSSAEQIRRHPKDPYGYANRALLQLIANNTTQAKQDAEQALKLKPADEQLQLISAFVAEKSGKQAQAQQRYDELAAKATSKGWLYLERGDLHMQTGNIAGATADWQRAADLGNTEAAERISAGFQAPLAK</sequence>
<dbReference type="Gene3D" id="1.25.40.10">
    <property type="entry name" value="Tetratricopeptide repeat domain"/>
    <property type="match status" value="2"/>
</dbReference>
<dbReference type="PROSITE" id="PS50005">
    <property type="entry name" value="TPR"/>
    <property type="match status" value="1"/>
</dbReference>
<proteinExistence type="predicted"/>
<dbReference type="Proteomes" id="UP000054223">
    <property type="component" value="Unassembled WGS sequence"/>
</dbReference>
<dbReference type="OrthoDB" id="965869at2"/>
<dbReference type="PANTHER" id="PTHR44858">
    <property type="entry name" value="TETRATRICOPEPTIDE REPEAT PROTEIN 6"/>
    <property type="match status" value="1"/>
</dbReference>
<dbReference type="SMART" id="SM00028">
    <property type="entry name" value="TPR"/>
    <property type="match status" value="5"/>
</dbReference>
<dbReference type="InterPro" id="IPR050498">
    <property type="entry name" value="Ycf3"/>
</dbReference>
<protein>
    <recommendedName>
        <fullName evidence="6">Tetratricopeptide repeat protein</fullName>
    </recommendedName>
</protein>
<dbReference type="InterPro" id="IPR019734">
    <property type="entry name" value="TPR_rpt"/>
</dbReference>
<evidence type="ECO:0000256" key="3">
    <source>
        <dbReference type="PROSITE-ProRule" id="PRU00339"/>
    </source>
</evidence>
<organism evidence="4 5">
    <name type="scientific">Solirubrum puertoriconensis</name>
    <dbReference type="NCBI Taxonomy" id="1751427"/>
    <lineage>
        <taxon>Bacteria</taxon>
        <taxon>Pseudomonadati</taxon>
        <taxon>Bacteroidota</taxon>
        <taxon>Cytophagia</taxon>
        <taxon>Cytophagales</taxon>
    </lineage>
</organism>
<dbReference type="SUPFAM" id="SSF48452">
    <property type="entry name" value="TPR-like"/>
    <property type="match status" value="2"/>
</dbReference>
<dbReference type="RefSeq" id="WP_059071184.1">
    <property type="nucleotide sequence ID" value="NZ_LNAL01000007.1"/>
</dbReference>
<feature type="repeat" description="TPR" evidence="3">
    <location>
        <begin position="108"/>
        <end position="141"/>
    </location>
</feature>
<dbReference type="EMBL" id="LNAL01000007">
    <property type="protein sequence ID" value="KUG07561.1"/>
    <property type="molecule type" value="Genomic_DNA"/>
</dbReference>
<comment type="caution">
    <text evidence="4">The sequence shown here is derived from an EMBL/GenBank/DDBJ whole genome shotgun (WGS) entry which is preliminary data.</text>
</comment>